<feature type="binding site" evidence="9">
    <location>
        <position position="245"/>
    </location>
    <ligand>
        <name>glycerol</name>
        <dbReference type="ChEBI" id="CHEBI:17754"/>
    </ligand>
</feature>
<comment type="similarity">
    <text evidence="2 9 10">Belongs to the FGGY kinase family.</text>
</comment>
<evidence type="ECO:0000256" key="7">
    <source>
        <dbReference type="ARBA" id="ARBA00022840"/>
    </source>
</evidence>
<feature type="binding site" evidence="9">
    <location>
        <position position="410"/>
    </location>
    <ligand>
        <name>ADP</name>
        <dbReference type="ChEBI" id="CHEBI:456216"/>
    </ligand>
</feature>
<feature type="binding site" evidence="9">
    <location>
        <position position="15"/>
    </location>
    <ligand>
        <name>ATP</name>
        <dbReference type="ChEBI" id="CHEBI:30616"/>
    </ligand>
</feature>
<organism evidence="13 14">
    <name type="scientific">Amphiplicatus metriothermophilus</name>
    <dbReference type="NCBI Taxonomy" id="1519374"/>
    <lineage>
        <taxon>Bacteria</taxon>
        <taxon>Pseudomonadati</taxon>
        <taxon>Pseudomonadota</taxon>
        <taxon>Alphaproteobacteria</taxon>
        <taxon>Parvularculales</taxon>
        <taxon>Parvularculaceae</taxon>
        <taxon>Amphiplicatus</taxon>
    </lineage>
</organism>
<dbReference type="EC" id="2.7.1.30" evidence="9"/>
<dbReference type="NCBIfam" id="NF000756">
    <property type="entry name" value="PRK00047.1"/>
    <property type="match status" value="1"/>
</dbReference>
<evidence type="ECO:0000256" key="2">
    <source>
        <dbReference type="ARBA" id="ARBA00009156"/>
    </source>
</evidence>
<dbReference type="GO" id="GO:0006072">
    <property type="term" value="P:glycerol-3-phosphate metabolic process"/>
    <property type="evidence" value="ECO:0007669"/>
    <property type="project" value="InterPro"/>
</dbReference>
<keyword evidence="14" id="KW-1185">Reference proteome</keyword>
<dbReference type="GO" id="GO:0005524">
    <property type="term" value="F:ATP binding"/>
    <property type="evidence" value="ECO:0007669"/>
    <property type="project" value="UniProtKB-UniRule"/>
</dbReference>
<keyword evidence="4 9" id="KW-0547">Nucleotide-binding</keyword>
<feature type="domain" description="Carbohydrate kinase FGGY N-terminal" evidence="11">
    <location>
        <begin position="7"/>
        <end position="252"/>
    </location>
</feature>
<feature type="binding site" evidence="9">
    <location>
        <position position="85"/>
    </location>
    <ligand>
        <name>glycerol</name>
        <dbReference type="ChEBI" id="CHEBI:17754"/>
    </ligand>
</feature>
<dbReference type="CDD" id="cd07786">
    <property type="entry name" value="FGGY_EcGK_like"/>
    <property type="match status" value="1"/>
</dbReference>
<feature type="binding site" evidence="9">
    <location>
        <position position="246"/>
    </location>
    <ligand>
        <name>glycerol</name>
        <dbReference type="ChEBI" id="CHEBI:17754"/>
    </ligand>
</feature>
<comment type="catalytic activity">
    <reaction evidence="8 9">
        <text>glycerol + ATP = sn-glycerol 3-phosphate + ADP + H(+)</text>
        <dbReference type="Rhea" id="RHEA:21644"/>
        <dbReference type="ChEBI" id="CHEBI:15378"/>
        <dbReference type="ChEBI" id="CHEBI:17754"/>
        <dbReference type="ChEBI" id="CHEBI:30616"/>
        <dbReference type="ChEBI" id="CHEBI:57597"/>
        <dbReference type="ChEBI" id="CHEBI:456216"/>
        <dbReference type="EC" id="2.7.1.30"/>
    </reaction>
</comment>
<gene>
    <name evidence="9" type="primary">glpK</name>
    <name evidence="13" type="ORF">SAMN06297382_2620</name>
</gene>
<dbReference type="SUPFAM" id="SSF53067">
    <property type="entry name" value="Actin-like ATPase domain"/>
    <property type="match status" value="2"/>
</dbReference>
<feature type="binding site" evidence="9">
    <location>
        <position position="310"/>
    </location>
    <ligand>
        <name>ATP</name>
        <dbReference type="ChEBI" id="CHEBI:30616"/>
    </ligand>
</feature>
<dbReference type="RefSeq" id="WP_089413052.1">
    <property type="nucleotide sequence ID" value="NZ_FZQA01000007.1"/>
</dbReference>
<dbReference type="NCBIfam" id="TIGR01311">
    <property type="entry name" value="glycerol_kin"/>
    <property type="match status" value="1"/>
</dbReference>
<feature type="binding site" evidence="9">
    <location>
        <position position="14"/>
    </location>
    <ligand>
        <name>ADP</name>
        <dbReference type="ChEBI" id="CHEBI:456216"/>
    </ligand>
</feature>
<dbReference type="Pfam" id="PF00370">
    <property type="entry name" value="FGGY_N"/>
    <property type="match status" value="1"/>
</dbReference>
<dbReference type="OrthoDB" id="9805576at2"/>
<name>A0A239PYX4_9PROT</name>
<evidence type="ECO:0000256" key="8">
    <source>
        <dbReference type="ARBA" id="ARBA00052101"/>
    </source>
</evidence>
<dbReference type="UniPathway" id="UPA00618">
    <property type="reaction ID" value="UER00672"/>
</dbReference>
<comment type="function">
    <text evidence="9">Key enzyme in the regulation of glycerol uptake and metabolism. Catalyzes the phosphorylation of glycerol to yield sn-glycerol 3-phosphate.</text>
</comment>
<dbReference type="HAMAP" id="MF_00186">
    <property type="entry name" value="Glycerol_kin"/>
    <property type="match status" value="1"/>
</dbReference>
<feature type="binding site" evidence="9">
    <location>
        <position position="18"/>
    </location>
    <ligand>
        <name>ADP</name>
        <dbReference type="ChEBI" id="CHEBI:456216"/>
    </ligand>
</feature>
<dbReference type="InterPro" id="IPR018483">
    <property type="entry name" value="Carb_kinase_FGGY_CS"/>
</dbReference>
<dbReference type="InterPro" id="IPR018484">
    <property type="entry name" value="FGGY_N"/>
</dbReference>
<feature type="binding site" evidence="9">
    <location>
        <position position="245"/>
    </location>
    <ligand>
        <name>sn-glycerol 3-phosphate</name>
        <dbReference type="ChEBI" id="CHEBI:57597"/>
    </ligand>
</feature>
<dbReference type="AlphaFoldDB" id="A0A239PYX4"/>
<dbReference type="PANTHER" id="PTHR10196">
    <property type="entry name" value="SUGAR KINASE"/>
    <property type="match status" value="1"/>
</dbReference>
<feature type="binding site" evidence="9">
    <location>
        <position position="16"/>
    </location>
    <ligand>
        <name>ATP</name>
        <dbReference type="ChEBI" id="CHEBI:30616"/>
    </ligand>
</feature>
<keyword evidence="5 9" id="KW-0418">Kinase</keyword>
<dbReference type="InterPro" id="IPR005999">
    <property type="entry name" value="Glycerol_kin"/>
</dbReference>
<reference evidence="13 14" key="1">
    <citation type="submission" date="2017-07" db="EMBL/GenBank/DDBJ databases">
        <authorList>
            <person name="Sun Z.S."/>
            <person name="Albrecht U."/>
            <person name="Echele G."/>
            <person name="Lee C.C."/>
        </authorList>
    </citation>
    <scope>NUCLEOTIDE SEQUENCE [LARGE SCALE GENOMIC DNA]</scope>
    <source>
        <strain evidence="13 14">CGMCC 1.12710</strain>
    </source>
</reference>
<feature type="binding site" evidence="9">
    <location>
        <position position="84"/>
    </location>
    <ligand>
        <name>sn-glycerol 3-phosphate</name>
        <dbReference type="ChEBI" id="CHEBI:57597"/>
    </ligand>
</feature>
<feature type="binding site" evidence="9">
    <location>
        <position position="314"/>
    </location>
    <ligand>
        <name>ATP</name>
        <dbReference type="ChEBI" id="CHEBI:30616"/>
    </ligand>
</feature>
<feature type="binding site" evidence="9">
    <location>
        <position position="267"/>
    </location>
    <ligand>
        <name>ADP</name>
        <dbReference type="ChEBI" id="CHEBI:456216"/>
    </ligand>
</feature>
<accession>A0A239PYX4</accession>
<dbReference type="GO" id="GO:0005829">
    <property type="term" value="C:cytosol"/>
    <property type="evidence" value="ECO:0007669"/>
    <property type="project" value="TreeGrafter"/>
</dbReference>
<comment type="pathway">
    <text evidence="1 9">Polyol metabolism; glycerol degradation via glycerol kinase pathway; sn-glycerol 3-phosphate from glycerol: step 1/1.</text>
</comment>
<comment type="activity regulation">
    <text evidence="9">Inhibited by fructose 1,6-bisphosphate (FBP).</text>
</comment>
<dbReference type="FunFam" id="3.30.420.40:FF:000008">
    <property type="entry name" value="Glycerol kinase"/>
    <property type="match status" value="1"/>
</dbReference>
<dbReference type="FunFam" id="3.30.420.40:FF:000007">
    <property type="entry name" value="Glycerol kinase"/>
    <property type="match status" value="1"/>
</dbReference>
<sequence>MPAKPLLLAIDQGTTSSRAIVFDRAARIVALAQAEFPQLYPADGWVEHNAEAIWSTTLETARQALAEAEAKGGRVAAIGVTNQRETTLVWERDGGKSIHNAIVWQDRRTADHCARLNREGAEDMIRARTGLLLDPYFSATKIAWILDHVDDARRAAEAGRLAFGTVDSFLIWRLTGGRVHATDATNAARTSLFDINRNEWDDELLALFGVPRSLLPAVLDCAADFGETDPALFGRPIPIRGVAGDQQAAAIGQACFAPGAIKSTYGTGCFVLTHTGDQFILSKNNLLSTIACRLDGQTSYAIEGSIFVAGAAVQWLRDGLGIIETAGESETLARSIPDNRGVYLVPAFTGLGAPHWAPEARGLICGLTRASGPAELARAALESVVYQTTDLLAAIEADGVKPDALRVDGGMTANAWLMQFLADLLELPVERPEVMETTALGAAFLAGLKTGLYGSTDDVAAIWRRAARFEPRMSEGERARLIEGWRKAVRRALA</sequence>
<dbReference type="Pfam" id="PF02782">
    <property type="entry name" value="FGGY_C"/>
    <property type="match status" value="1"/>
</dbReference>
<dbReference type="EMBL" id="FZQA01000007">
    <property type="protein sequence ID" value="SNT75223.1"/>
    <property type="molecule type" value="Genomic_DNA"/>
</dbReference>
<dbReference type="InterPro" id="IPR000577">
    <property type="entry name" value="Carb_kinase_FGGY"/>
</dbReference>
<dbReference type="InterPro" id="IPR043129">
    <property type="entry name" value="ATPase_NBD"/>
</dbReference>
<feature type="binding site" evidence="9">
    <location>
        <position position="414"/>
    </location>
    <ligand>
        <name>ADP</name>
        <dbReference type="ChEBI" id="CHEBI:456216"/>
    </ligand>
</feature>
<evidence type="ECO:0000259" key="12">
    <source>
        <dbReference type="Pfam" id="PF02782"/>
    </source>
</evidence>
<keyword evidence="3 9" id="KW-0808">Transferase</keyword>
<evidence type="ECO:0000256" key="6">
    <source>
        <dbReference type="ARBA" id="ARBA00022798"/>
    </source>
</evidence>
<feature type="binding site" evidence="9">
    <location>
        <position position="14"/>
    </location>
    <ligand>
        <name>sn-glycerol 3-phosphate</name>
        <dbReference type="ChEBI" id="CHEBI:57597"/>
    </ligand>
</feature>
<feature type="binding site" evidence="9">
    <location>
        <position position="136"/>
    </location>
    <ligand>
        <name>sn-glycerol 3-phosphate</name>
        <dbReference type="ChEBI" id="CHEBI:57597"/>
    </ligand>
</feature>
<feature type="binding site" evidence="9">
    <location>
        <position position="14"/>
    </location>
    <ligand>
        <name>ATP</name>
        <dbReference type="ChEBI" id="CHEBI:30616"/>
    </ligand>
</feature>
<dbReference type="PIRSF" id="PIRSF000538">
    <property type="entry name" value="GlpK"/>
    <property type="match status" value="1"/>
</dbReference>
<evidence type="ECO:0000256" key="3">
    <source>
        <dbReference type="ARBA" id="ARBA00022679"/>
    </source>
</evidence>
<feature type="domain" description="Carbohydrate kinase FGGY C-terminal" evidence="12">
    <location>
        <begin position="263"/>
        <end position="447"/>
    </location>
</feature>
<feature type="binding site" evidence="9">
    <location>
        <position position="310"/>
    </location>
    <ligand>
        <name>ADP</name>
        <dbReference type="ChEBI" id="CHEBI:456216"/>
    </ligand>
</feature>
<feature type="binding site" evidence="9">
    <location>
        <position position="85"/>
    </location>
    <ligand>
        <name>sn-glycerol 3-phosphate</name>
        <dbReference type="ChEBI" id="CHEBI:57597"/>
    </ligand>
</feature>
<evidence type="ECO:0000256" key="4">
    <source>
        <dbReference type="ARBA" id="ARBA00022741"/>
    </source>
</evidence>
<dbReference type="PANTHER" id="PTHR10196:SF78">
    <property type="entry name" value="GLYCEROL KINASE"/>
    <property type="match status" value="1"/>
</dbReference>
<feature type="binding site" evidence="9">
    <location>
        <position position="410"/>
    </location>
    <ligand>
        <name>ATP</name>
        <dbReference type="ChEBI" id="CHEBI:30616"/>
    </ligand>
</feature>
<dbReference type="InterPro" id="IPR018485">
    <property type="entry name" value="FGGY_C"/>
</dbReference>
<evidence type="ECO:0000256" key="9">
    <source>
        <dbReference type="HAMAP-Rule" id="MF_00186"/>
    </source>
</evidence>
<evidence type="ECO:0000256" key="10">
    <source>
        <dbReference type="RuleBase" id="RU003733"/>
    </source>
</evidence>
<dbReference type="GO" id="GO:0019563">
    <property type="term" value="P:glycerol catabolic process"/>
    <property type="evidence" value="ECO:0007669"/>
    <property type="project" value="UniProtKB-UniRule"/>
</dbReference>
<dbReference type="PROSITE" id="PS00933">
    <property type="entry name" value="FGGY_KINASES_1"/>
    <property type="match status" value="1"/>
</dbReference>
<evidence type="ECO:0000313" key="14">
    <source>
        <dbReference type="Proteomes" id="UP000198346"/>
    </source>
</evidence>
<feature type="binding site" evidence="9">
    <location>
        <position position="84"/>
    </location>
    <ligand>
        <name>glycerol</name>
        <dbReference type="ChEBI" id="CHEBI:17754"/>
    </ligand>
</feature>
<dbReference type="Proteomes" id="UP000198346">
    <property type="component" value="Unassembled WGS sequence"/>
</dbReference>
<dbReference type="PROSITE" id="PS00445">
    <property type="entry name" value="FGGY_KINASES_2"/>
    <property type="match status" value="1"/>
</dbReference>
<feature type="binding site" evidence="9">
    <location>
        <position position="267"/>
    </location>
    <ligand>
        <name>ATP</name>
        <dbReference type="ChEBI" id="CHEBI:30616"/>
    </ligand>
</feature>
<evidence type="ECO:0000313" key="13">
    <source>
        <dbReference type="EMBL" id="SNT75223.1"/>
    </source>
</evidence>
<keyword evidence="6 9" id="KW-0319">Glycerol metabolism</keyword>
<feature type="binding site" evidence="9">
    <location>
        <position position="136"/>
    </location>
    <ligand>
        <name>glycerol</name>
        <dbReference type="ChEBI" id="CHEBI:17754"/>
    </ligand>
</feature>
<protein>
    <recommendedName>
        <fullName evidence="9">Glycerol kinase</fullName>
        <ecNumber evidence="9">2.7.1.30</ecNumber>
    </recommendedName>
    <alternativeName>
        <fullName evidence="9">ATP:glycerol 3-phosphotransferase</fullName>
    </alternativeName>
    <alternativeName>
        <fullName evidence="9">Glycerokinase</fullName>
        <shortName evidence="9">GK</shortName>
    </alternativeName>
</protein>
<keyword evidence="7 9" id="KW-0067">ATP-binding</keyword>
<evidence type="ECO:0000256" key="5">
    <source>
        <dbReference type="ARBA" id="ARBA00022777"/>
    </source>
</evidence>
<proteinExistence type="inferred from homology"/>
<evidence type="ECO:0000256" key="1">
    <source>
        <dbReference type="ARBA" id="ARBA00005190"/>
    </source>
</evidence>
<dbReference type="Gene3D" id="3.30.420.40">
    <property type="match status" value="2"/>
</dbReference>
<dbReference type="GO" id="GO:0004370">
    <property type="term" value="F:glycerol kinase activity"/>
    <property type="evidence" value="ECO:0007669"/>
    <property type="project" value="UniProtKB-UniRule"/>
</dbReference>
<evidence type="ECO:0000259" key="11">
    <source>
        <dbReference type="Pfam" id="PF00370"/>
    </source>
</evidence>